<gene>
    <name evidence="1" type="ORF">AAND1436_LOCUS45318</name>
</gene>
<protein>
    <submittedName>
        <fullName evidence="1">Uncharacterized protein</fullName>
    </submittedName>
</protein>
<accession>A0A7S2IYH4</accession>
<dbReference type="AlphaFoldDB" id="A0A7S2IYH4"/>
<reference evidence="1" key="1">
    <citation type="submission" date="2021-01" db="EMBL/GenBank/DDBJ databases">
        <authorList>
            <person name="Corre E."/>
            <person name="Pelletier E."/>
            <person name="Niang G."/>
            <person name="Scheremetjew M."/>
            <person name="Finn R."/>
            <person name="Kale V."/>
            <person name="Holt S."/>
            <person name="Cochrane G."/>
            <person name="Meng A."/>
            <person name="Brown T."/>
            <person name="Cohen L."/>
        </authorList>
    </citation>
    <scope>NUCLEOTIDE SEQUENCE</scope>
    <source>
        <strain evidence="1">CCMP2222</strain>
    </source>
</reference>
<organism evidence="1">
    <name type="scientific">Alexandrium andersonii</name>
    <dbReference type="NCBI Taxonomy" id="327968"/>
    <lineage>
        <taxon>Eukaryota</taxon>
        <taxon>Sar</taxon>
        <taxon>Alveolata</taxon>
        <taxon>Dinophyceae</taxon>
        <taxon>Gonyaulacales</taxon>
        <taxon>Pyrocystaceae</taxon>
        <taxon>Alexandrium</taxon>
    </lineage>
</organism>
<dbReference type="EMBL" id="HBGQ01094952">
    <property type="protein sequence ID" value="CAD9532749.1"/>
    <property type="molecule type" value="Transcribed_RNA"/>
</dbReference>
<name>A0A7S2IYH4_9DINO</name>
<sequence>MSSSCAPAAASQTLRTAVRSFCQGEYMPPVVKYKKKKFCSECGKRVLEGEIEDMRTACSRMWRKFMRLDDLHCPLFRHCTVREVEGHDEVPHLWESMPRLKGRS</sequence>
<evidence type="ECO:0000313" key="1">
    <source>
        <dbReference type="EMBL" id="CAD9532749.1"/>
    </source>
</evidence>
<proteinExistence type="predicted"/>